<feature type="signal peptide" evidence="2">
    <location>
        <begin position="1"/>
        <end position="23"/>
    </location>
</feature>
<feature type="region of interest" description="Disordered" evidence="1">
    <location>
        <begin position="32"/>
        <end position="57"/>
    </location>
</feature>
<proteinExistence type="predicted"/>
<keyword evidence="2" id="KW-0732">Signal</keyword>
<keyword evidence="5" id="KW-1185">Reference proteome</keyword>
<feature type="chain" id="PRO_5039330615" description="DUF4232 domain-containing protein" evidence="2">
    <location>
        <begin position="24"/>
        <end position="207"/>
    </location>
</feature>
<evidence type="ECO:0000313" key="5">
    <source>
        <dbReference type="Proteomes" id="UP000019225"/>
    </source>
</evidence>
<dbReference type="AlphaFoldDB" id="W5WEZ8"/>
<organism evidence="4 5">
    <name type="scientific">Kutzneria albida DSM 43870</name>
    <dbReference type="NCBI Taxonomy" id="1449976"/>
    <lineage>
        <taxon>Bacteria</taxon>
        <taxon>Bacillati</taxon>
        <taxon>Actinomycetota</taxon>
        <taxon>Actinomycetes</taxon>
        <taxon>Pseudonocardiales</taxon>
        <taxon>Pseudonocardiaceae</taxon>
        <taxon>Kutzneria</taxon>
    </lineage>
</organism>
<evidence type="ECO:0000256" key="1">
    <source>
        <dbReference type="SAM" id="MobiDB-lite"/>
    </source>
</evidence>
<evidence type="ECO:0000313" key="4">
    <source>
        <dbReference type="EMBL" id="AHH99141.1"/>
    </source>
</evidence>
<name>W5WEZ8_9PSEU</name>
<dbReference type="HOGENOM" id="CLU_1324949_0_0_11"/>
<dbReference type="InterPro" id="IPR025326">
    <property type="entry name" value="DUF4232"/>
</dbReference>
<dbReference type="RefSeq" id="WP_025359073.1">
    <property type="nucleotide sequence ID" value="NZ_CP007155.1"/>
</dbReference>
<evidence type="ECO:0000256" key="2">
    <source>
        <dbReference type="SAM" id="SignalP"/>
    </source>
</evidence>
<dbReference type="PROSITE" id="PS51257">
    <property type="entry name" value="PROKAR_LIPOPROTEIN"/>
    <property type="match status" value="1"/>
</dbReference>
<dbReference type="OrthoDB" id="3480105at2"/>
<evidence type="ECO:0000259" key="3">
    <source>
        <dbReference type="Pfam" id="PF14016"/>
    </source>
</evidence>
<reference evidence="4 5" key="1">
    <citation type="journal article" date="2014" name="BMC Genomics">
        <title>Complete genome sequence of producer of the glycopeptide antibiotic Aculeximycin Kutzneria albida DSM 43870T, a representative of minor genus of Pseudonocardiaceae.</title>
        <authorList>
            <person name="Rebets Y."/>
            <person name="Tokovenko B."/>
            <person name="Lushchyk I."/>
            <person name="Ruckert C."/>
            <person name="Zaburannyi N."/>
            <person name="Bechthold A."/>
            <person name="Kalinowski J."/>
            <person name="Luzhetskyy A."/>
        </authorList>
    </citation>
    <scope>NUCLEOTIDE SEQUENCE [LARGE SCALE GENOMIC DNA]</scope>
    <source>
        <strain evidence="4">DSM 43870</strain>
    </source>
</reference>
<sequence>MKPDTTGAVRACVILASAGLLLAACGTPSTQATPGASVTAPASSTASTPAPSAAQPVTQKRCATSELSLSVGKPIQAKNGSGGYTVPLVYKNISSRTCDLYGVPGVDLLGPADPNGDTYHLPQIDNGAPRNSVDPGDSATADISVLPYSPGSNGSNGSTKWVPTTLKTIPPDQTTALTANWPEGLSVLRQDAATHPETYVNGILANP</sequence>
<dbReference type="EMBL" id="CP007155">
    <property type="protein sequence ID" value="AHH99141.1"/>
    <property type="molecule type" value="Genomic_DNA"/>
</dbReference>
<dbReference type="KEGG" id="kal:KALB_5780"/>
<dbReference type="Pfam" id="PF14016">
    <property type="entry name" value="DUF4232"/>
    <property type="match status" value="1"/>
</dbReference>
<protein>
    <recommendedName>
        <fullName evidence="3">DUF4232 domain-containing protein</fullName>
    </recommendedName>
</protein>
<dbReference type="eggNOG" id="ENOG50348NM">
    <property type="taxonomic scope" value="Bacteria"/>
</dbReference>
<accession>W5WEZ8</accession>
<feature type="domain" description="DUF4232" evidence="3">
    <location>
        <begin position="62"/>
        <end position="182"/>
    </location>
</feature>
<dbReference type="Proteomes" id="UP000019225">
    <property type="component" value="Chromosome"/>
</dbReference>
<gene>
    <name evidence="4" type="ORF">KALB_5780</name>
</gene>
<dbReference type="PATRIC" id="fig|1449976.3.peg.5802"/>